<dbReference type="GO" id="GO:0008234">
    <property type="term" value="F:cysteine-type peptidase activity"/>
    <property type="evidence" value="ECO:0007669"/>
    <property type="project" value="UniProtKB-KW"/>
</dbReference>
<dbReference type="EMBL" id="AZEF01000041">
    <property type="protein sequence ID" value="KRL00593.1"/>
    <property type="molecule type" value="Genomic_DNA"/>
</dbReference>
<keyword evidence="2" id="KW-0378">Hydrolase</keyword>
<dbReference type="NCBIfam" id="TIGR01076">
    <property type="entry name" value="sortase_fam"/>
    <property type="match status" value="1"/>
</dbReference>
<reference evidence="6 7" key="1">
    <citation type="journal article" date="2015" name="Genome Announc.">
        <title>Expanding the biotechnology potential of lactobacilli through comparative genomics of 213 strains and associated genera.</title>
        <authorList>
            <person name="Sun Z."/>
            <person name="Harris H.M."/>
            <person name="McCann A."/>
            <person name="Guo C."/>
            <person name="Argimon S."/>
            <person name="Zhang W."/>
            <person name="Yang X."/>
            <person name="Jeffery I.B."/>
            <person name="Cooney J.C."/>
            <person name="Kagawa T.F."/>
            <person name="Liu W."/>
            <person name="Song Y."/>
            <person name="Salvetti E."/>
            <person name="Wrobel A."/>
            <person name="Rasinkangas P."/>
            <person name="Parkhill J."/>
            <person name="Rea M.C."/>
            <person name="O'Sullivan O."/>
            <person name="Ritari J."/>
            <person name="Douillard F.P."/>
            <person name="Paul Ross R."/>
            <person name="Yang R."/>
            <person name="Briner A.E."/>
            <person name="Felis G.E."/>
            <person name="de Vos W.M."/>
            <person name="Barrangou R."/>
            <person name="Klaenhammer T.R."/>
            <person name="Caufield P.W."/>
            <person name="Cui Y."/>
            <person name="Zhang H."/>
            <person name="O'Toole P.W."/>
        </authorList>
    </citation>
    <scope>NUCLEOTIDE SEQUENCE [LARGE SCALE GENOMIC DNA]</scope>
    <source>
        <strain evidence="6 7">DSM 19910</strain>
    </source>
</reference>
<keyword evidence="3" id="KW-0788">Thiol protease</keyword>
<dbReference type="PATRIC" id="fig|1423731.3.peg.2005"/>
<feature type="active site" description="Acyl-thioester intermediate" evidence="4">
    <location>
        <position position="192"/>
    </location>
</feature>
<evidence type="ECO:0000256" key="5">
    <source>
        <dbReference type="SAM" id="Phobius"/>
    </source>
</evidence>
<name>A0A0R1LYV7_9LACO</name>
<keyword evidence="1" id="KW-0645">Protease</keyword>
<dbReference type="Proteomes" id="UP000051621">
    <property type="component" value="Unassembled WGS sequence"/>
</dbReference>
<evidence type="ECO:0000313" key="7">
    <source>
        <dbReference type="Proteomes" id="UP000051621"/>
    </source>
</evidence>
<dbReference type="Pfam" id="PF04203">
    <property type="entry name" value="Sortase"/>
    <property type="match status" value="1"/>
</dbReference>
<evidence type="ECO:0000256" key="4">
    <source>
        <dbReference type="PIRSR" id="PIRSR605754-1"/>
    </source>
</evidence>
<organism evidence="6 7">
    <name type="scientific">Liquorilactobacillus capillatus DSM 19910</name>
    <dbReference type="NCBI Taxonomy" id="1423731"/>
    <lineage>
        <taxon>Bacteria</taxon>
        <taxon>Bacillati</taxon>
        <taxon>Bacillota</taxon>
        <taxon>Bacilli</taxon>
        <taxon>Lactobacillales</taxon>
        <taxon>Lactobacillaceae</taxon>
        <taxon>Liquorilactobacillus</taxon>
    </lineage>
</organism>
<evidence type="ECO:0000256" key="1">
    <source>
        <dbReference type="ARBA" id="ARBA00022670"/>
    </source>
</evidence>
<feature type="active site" description="Proton donor/acceptor" evidence="4">
    <location>
        <position position="130"/>
    </location>
</feature>
<evidence type="ECO:0000256" key="2">
    <source>
        <dbReference type="ARBA" id="ARBA00022801"/>
    </source>
</evidence>
<dbReference type="CDD" id="cd06165">
    <property type="entry name" value="Sortase_A"/>
    <property type="match status" value="1"/>
</dbReference>
<proteinExistence type="predicted"/>
<comment type="caution">
    <text evidence="6">The sequence shown here is derived from an EMBL/GenBank/DDBJ whole genome shotgun (WGS) entry which is preliminary data.</text>
</comment>
<keyword evidence="7" id="KW-1185">Reference proteome</keyword>
<evidence type="ECO:0000256" key="3">
    <source>
        <dbReference type="ARBA" id="ARBA00022807"/>
    </source>
</evidence>
<sequence>MDKKRVALVKLVLLVVLMAVGIILIFNEQIKNMVITNMTQTAVEHKIQSISKINKKKTSFNFKKVKPAGISAVKNAWKDDTQAIGMLAIPTVKLKLAIFYGLSNENLLRGTGTMKAAEKMGQGNYALAGHHMNNPKVLFSPLAKVKNGTMIYLTDGKQAYEYRVIMKKVVDEYQVQWIDDVPEKKLVTLVTCLTAQAGENRRIIVQGELLKSIPLNKTKAFD</sequence>
<dbReference type="InterPro" id="IPR023365">
    <property type="entry name" value="Sortase_dom-sf"/>
</dbReference>
<dbReference type="AlphaFoldDB" id="A0A0R1LYV7"/>
<dbReference type="RefSeq" id="WP_057745837.1">
    <property type="nucleotide sequence ID" value="NZ_AZEF01000041.1"/>
</dbReference>
<accession>A0A0R1LYV7</accession>
<keyword evidence="5" id="KW-0812">Transmembrane</keyword>
<dbReference type="GO" id="GO:0006508">
    <property type="term" value="P:proteolysis"/>
    <property type="evidence" value="ECO:0007669"/>
    <property type="project" value="UniProtKB-KW"/>
</dbReference>
<dbReference type="InterPro" id="IPR042007">
    <property type="entry name" value="Sortase_A"/>
</dbReference>
<dbReference type="SUPFAM" id="SSF63817">
    <property type="entry name" value="Sortase"/>
    <property type="match status" value="1"/>
</dbReference>
<keyword evidence="5" id="KW-1133">Transmembrane helix</keyword>
<dbReference type="Gene3D" id="2.40.260.10">
    <property type="entry name" value="Sortase"/>
    <property type="match status" value="1"/>
</dbReference>
<keyword evidence="5" id="KW-0472">Membrane</keyword>
<protein>
    <submittedName>
        <fullName evidence="6">Sortase</fullName>
    </submittedName>
</protein>
<feature type="transmembrane region" description="Helical" evidence="5">
    <location>
        <begin position="7"/>
        <end position="26"/>
    </location>
</feature>
<gene>
    <name evidence="6" type="ORF">FC81_GL001950</name>
</gene>
<dbReference type="InterPro" id="IPR005754">
    <property type="entry name" value="Sortase"/>
</dbReference>
<dbReference type="STRING" id="1423731.FC81_GL001950"/>
<evidence type="ECO:0000313" key="6">
    <source>
        <dbReference type="EMBL" id="KRL00593.1"/>
    </source>
</evidence>